<dbReference type="RefSeq" id="WP_075126674.1">
    <property type="nucleotide sequence ID" value="NZ_MSIE01000030.1"/>
</dbReference>
<name>A0A1Q8CPK7_9PSEU</name>
<sequence length="102" mass="10511">MSFEMVPADVIAHAGAVEGLAGELTKAGERGAGVDLGIETYGVIGQAFSGHARTSIANMGDLIAELASALPDIADALRDCADSTRETDEHHATLFDQALKGE</sequence>
<reference evidence="1 2" key="1">
    <citation type="submission" date="2016-12" db="EMBL/GenBank/DDBJ databases">
        <title>The draft genome sequence of Actinophytocola sp. 11-183.</title>
        <authorList>
            <person name="Wang W."/>
            <person name="Yuan L."/>
        </authorList>
    </citation>
    <scope>NUCLEOTIDE SEQUENCE [LARGE SCALE GENOMIC DNA]</scope>
    <source>
        <strain evidence="1 2">11-183</strain>
    </source>
</reference>
<dbReference type="EMBL" id="MSIE01000030">
    <property type="protein sequence ID" value="OLF16292.1"/>
    <property type="molecule type" value="Genomic_DNA"/>
</dbReference>
<gene>
    <name evidence="1" type="ORF">BU204_17030</name>
</gene>
<comment type="caution">
    <text evidence="1">The sequence shown here is derived from an EMBL/GenBank/DDBJ whole genome shotgun (WGS) entry which is preliminary data.</text>
</comment>
<dbReference type="STRING" id="1912961.BU204_17030"/>
<accession>A0A1Q8CPK7</accession>
<organism evidence="1 2">
    <name type="scientific">Actinophytocola xanthii</name>
    <dbReference type="NCBI Taxonomy" id="1912961"/>
    <lineage>
        <taxon>Bacteria</taxon>
        <taxon>Bacillati</taxon>
        <taxon>Actinomycetota</taxon>
        <taxon>Actinomycetes</taxon>
        <taxon>Pseudonocardiales</taxon>
        <taxon>Pseudonocardiaceae</taxon>
    </lineage>
</organism>
<keyword evidence="2" id="KW-1185">Reference proteome</keyword>
<dbReference type="Proteomes" id="UP000185596">
    <property type="component" value="Unassembled WGS sequence"/>
</dbReference>
<dbReference type="OrthoDB" id="3694089at2"/>
<evidence type="ECO:0000313" key="2">
    <source>
        <dbReference type="Proteomes" id="UP000185596"/>
    </source>
</evidence>
<protein>
    <recommendedName>
        <fullName evidence="3">ESX-1 secretion-associated protein</fullName>
    </recommendedName>
</protein>
<evidence type="ECO:0008006" key="3">
    <source>
        <dbReference type="Google" id="ProtNLM"/>
    </source>
</evidence>
<dbReference type="AlphaFoldDB" id="A0A1Q8CPK7"/>
<proteinExistence type="predicted"/>
<evidence type="ECO:0000313" key="1">
    <source>
        <dbReference type="EMBL" id="OLF16292.1"/>
    </source>
</evidence>